<name>B7PQ46_IXOSC</name>
<dbReference type="VEuPathDB" id="VectorBase:ISCI005638"/>
<dbReference type="AlphaFoldDB" id="B7PQ46"/>
<dbReference type="InParanoid" id="B7PQ46"/>
<keyword evidence="1" id="KW-0472">Membrane</keyword>
<dbReference type="EMBL" id="DS762728">
    <property type="protein sequence ID" value="EEC08718.1"/>
    <property type="molecule type" value="Genomic_DNA"/>
</dbReference>
<dbReference type="EnsemblMetazoa" id="ISCW005638-RA">
    <property type="protein sequence ID" value="ISCW005638-PA"/>
    <property type="gene ID" value="ISCW005638"/>
</dbReference>
<sequence length="101" mass="11112">MSYRSGQAVKVPVNPLYFAIPVTVAASTTLVFPTASFVLAYVYDRLDIGLWDLVLCGLVVKLICVAIIILTVSTLGNYIFHWTLLPPWIGRDMVTNATVSH</sequence>
<evidence type="ECO:0000313" key="4">
    <source>
        <dbReference type="Proteomes" id="UP000001555"/>
    </source>
</evidence>
<protein>
    <submittedName>
        <fullName evidence="2 3">Uncharacterized protein</fullName>
    </submittedName>
</protein>
<dbReference type="Proteomes" id="UP000001555">
    <property type="component" value="Unassembled WGS sequence"/>
</dbReference>
<dbReference type="VEuPathDB" id="VectorBase:ISCP_036994"/>
<reference evidence="2 4" key="1">
    <citation type="submission" date="2008-03" db="EMBL/GenBank/DDBJ databases">
        <title>Annotation of Ixodes scapularis.</title>
        <authorList>
            <consortium name="Ixodes scapularis Genome Project Consortium"/>
            <person name="Caler E."/>
            <person name="Hannick L.I."/>
            <person name="Bidwell S."/>
            <person name="Joardar V."/>
            <person name="Thiagarajan M."/>
            <person name="Amedeo P."/>
            <person name="Galinsky K.J."/>
            <person name="Schobel S."/>
            <person name="Inman J."/>
            <person name="Hostetler J."/>
            <person name="Miller J."/>
            <person name="Hammond M."/>
            <person name="Megy K."/>
            <person name="Lawson D."/>
            <person name="Kodira C."/>
            <person name="Sutton G."/>
            <person name="Meyer J."/>
            <person name="Hill C.A."/>
            <person name="Birren B."/>
            <person name="Nene V."/>
            <person name="Collins F."/>
            <person name="Alarcon-Chaidez F."/>
            <person name="Wikel S."/>
            <person name="Strausberg R."/>
        </authorList>
    </citation>
    <scope>NUCLEOTIDE SEQUENCE [LARGE SCALE GENOMIC DNA]</scope>
    <source>
        <strain evidence="4">Wikel</strain>
        <strain evidence="2">Wikel colony</strain>
    </source>
</reference>
<keyword evidence="1" id="KW-1133">Transmembrane helix</keyword>
<proteinExistence type="predicted"/>
<dbReference type="EMBL" id="ABJB010569386">
    <property type="status" value="NOT_ANNOTATED_CDS"/>
    <property type="molecule type" value="Genomic_DNA"/>
</dbReference>
<dbReference type="HOGENOM" id="CLU_2294714_0_0_1"/>
<evidence type="ECO:0000313" key="3">
    <source>
        <dbReference type="EnsemblMetazoa" id="ISCW005638-PA"/>
    </source>
</evidence>
<organism>
    <name type="scientific">Ixodes scapularis</name>
    <name type="common">Black-legged tick</name>
    <name type="synonym">Deer tick</name>
    <dbReference type="NCBI Taxonomy" id="6945"/>
    <lineage>
        <taxon>Eukaryota</taxon>
        <taxon>Metazoa</taxon>
        <taxon>Ecdysozoa</taxon>
        <taxon>Arthropoda</taxon>
        <taxon>Chelicerata</taxon>
        <taxon>Arachnida</taxon>
        <taxon>Acari</taxon>
        <taxon>Parasitiformes</taxon>
        <taxon>Ixodida</taxon>
        <taxon>Ixodoidea</taxon>
        <taxon>Ixodidae</taxon>
        <taxon>Ixodinae</taxon>
        <taxon>Ixodes</taxon>
    </lineage>
</organism>
<evidence type="ECO:0000256" key="1">
    <source>
        <dbReference type="SAM" id="Phobius"/>
    </source>
</evidence>
<feature type="transmembrane region" description="Helical" evidence="1">
    <location>
        <begin position="50"/>
        <end position="80"/>
    </location>
</feature>
<evidence type="ECO:0000313" key="2">
    <source>
        <dbReference type="EMBL" id="EEC08718.1"/>
    </source>
</evidence>
<dbReference type="PaxDb" id="6945-B7PQ46"/>
<feature type="transmembrane region" description="Helical" evidence="1">
    <location>
        <begin position="16"/>
        <end position="43"/>
    </location>
</feature>
<keyword evidence="4" id="KW-1185">Reference proteome</keyword>
<dbReference type="OrthoDB" id="6489811at2759"/>
<reference evidence="3" key="2">
    <citation type="submission" date="2020-05" db="UniProtKB">
        <authorList>
            <consortium name="EnsemblMetazoa"/>
        </authorList>
    </citation>
    <scope>IDENTIFICATION</scope>
    <source>
        <strain evidence="3">wikel</strain>
    </source>
</reference>
<dbReference type="EMBL" id="ABJB011087838">
    <property type="status" value="NOT_ANNOTATED_CDS"/>
    <property type="molecule type" value="Genomic_DNA"/>
</dbReference>
<keyword evidence="1" id="KW-0812">Transmembrane</keyword>
<gene>
    <name evidence="3" type="primary">8052732</name>
    <name evidence="2" type="ORF">IscW_ISCW005638</name>
</gene>
<dbReference type="VEuPathDB" id="VectorBase:ISCW005638"/>
<accession>B7PQ46</accession>